<gene>
    <name evidence="1" type="ORF">GIB67_015111</name>
</gene>
<reference evidence="1 2" key="1">
    <citation type="journal article" date="2020" name="IScience">
        <title>Genome Sequencing of the Endangered Kingdonia uniflora (Circaeasteraceae, Ranunculales) Reveals Potential Mechanisms of Evolutionary Specialization.</title>
        <authorList>
            <person name="Sun Y."/>
            <person name="Deng T."/>
            <person name="Zhang A."/>
            <person name="Moore M.J."/>
            <person name="Landis J.B."/>
            <person name="Lin N."/>
            <person name="Zhang H."/>
            <person name="Zhang X."/>
            <person name="Huang J."/>
            <person name="Zhang X."/>
            <person name="Sun H."/>
            <person name="Wang H."/>
        </authorList>
    </citation>
    <scope>NUCLEOTIDE SEQUENCE [LARGE SCALE GENOMIC DNA]</scope>
    <source>
        <strain evidence="1">TB1705</strain>
        <tissue evidence="1">Leaf</tissue>
    </source>
</reference>
<organism evidence="1 2">
    <name type="scientific">Kingdonia uniflora</name>
    <dbReference type="NCBI Taxonomy" id="39325"/>
    <lineage>
        <taxon>Eukaryota</taxon>
        <taxon>Viridiplantae</taxon>
        <taxon>Streptophyta</taxon>
        <taxon>Embryophyta</taxon>
        <taxon>Tracheophyta</taxon>
        <taxon>Spermatophyta</taxon>
        <taxon>Magnoliopsida</taxon>
        <taxon>Ranunculales</taxon>
        <taxon>Circaeasteraceae</taxon>
        <taxon>Kingdonia</taxon>
    </lineage>
</organism>
<protein>
    <submittedName>
        <fullName evidence="1">Uncharacterized protein</fullName>
    </submittedName>
</protein>
<dbReference type="Proteomes" id="UP000541444">
    <property type="component" value="Unassembled WGS sequence"/>
</dbReference>
<proteinExistence type="predicted"/>
<name>A0A7J7LIY9_9MAGN</name>
<sequence length="58" mass="6725">MKLVTLSLSFHKLRILIMVQWVGFRKHNGSSANQAIVTLIAPEDPQKWSSNTKWLRFT</sequence>
<evidence type="ECO:0000313" key="1">
    <source>
        <dbReference type="EMBL" id="KAF6142625.1"/>
    </source>
</evidence>
<dbReference type="AlphaFoldDB" id="A0A7J7LIY9"/>
<dbReference type="EMBL" id="JACGCM010002249">
    <property type="protein sequence ID" value="KAF6142625.1"/>
    <property type="molecule type" value="Genomic_DNA"/>
</dbReference>
<keyword evidence="2" id="KW-1185">Reference proteome</keyword>
<comment type="caution">
    <text evidence="1">The sequence shown here is derived from an EMBL/GenBank/DDBJ whole genome shotgun (WGS) entry which is preliminary data.</text>
</comment>
<accession>A0A7J7LIY9</accession>
<evidence type="ECO:0000313" key="2">
    <source>
        <dbReference type="Proteomes" id="UP000541444"/>
    </source>
</evidence>